<evidence type="ECO:0000256" key="1">
    <source>
        <dbReference type="SAM" id="MobiDB-lite"/>
    </source>
</evidence>
<evidence type="ECO:0000313" key="3">
    <source>
        <dbReference type="Proteomes" id="UP000663844"/>
    </source>
</evidence>
<organism evidence="2 3">
    <name type="scientific">Adineta steineri</name>
    <dbReference type="NCBI Taxonomy" id="433720"/>
    <lineage>
        <taxon>Eukaryota</taxon>
        <taxon>Metazoa</taxon>
        <taxon>Spiralia</taxon>
        <taxon>Gnathifera</taxon>
        <taxon>Rotifera</taxon>
        <taxon>Eurotatoria</taxon>
        <taxon>Bdelloidea</taxon>
        <taxon>Adinetida</taxon>
        <taxon>Adinetidae</taxon>
        <taxon>Adineta</taxon>
    </lineage>
</organism>
<dbReference type="AlphaFoldDB" id="A0A820RMF9"/>
<comment type="caution">
    <text evidence="2">The sequence shown here is derived from an EMBL/GenBank/DDBJ whole genome shotgun (WGS) entry which is preliminary data.</text>
</comment>
<dbReference type="EMBL" id="CAJOAZ010031162">
    <property type="protein sequence ID" value="CAF4438238.1"/>
    <property type="molecule type" value="Genomic_DNA"/>
</dbReference>
<dbReference type="Proteomes" id="UP000663844">
    <property type="component" value="Unassembled WGS sequence"/>
</dbReference>
<feature type="non-terminal residue" evidence="2">
    <location>
        <position position="1"/>
    </location>
</feature>
<gene>
    <name evidence="2" type="ORF">OXD698_LOCUS53656</name>
</gene>
<proteinExistence type="predicted"/>
<feature type="region of interest" description="Disordered" evidence="1">
    <location>
        <begin position="1"/>
        <end position="35"/>
    </location>
</feature>
<sequence>SSSTDENAEHFKQFAIEDNDQPENTRKRRLSHSTSTEKVFLTSSTKSIYRIVPINNENEYSLFLSDDLQYFIFESNNFALVKQCINQASFLTCLKMFKLSVIPHENINYLCQHVNQLIDGSSKQIHTYIKQST</sequence>
<accession>A0A820RMF9</accession>
<feature type="non-terminal residue" evidence="2">
    <location>
        <position position="133"/>
    </location>
</feature>
<protein>
    <submittedName>
        <fullName evidence="2">Uncharacterized protein</fullName>
    </submittedName>
</protein>
<name>A0A820RMF9_9BILA</name>
<reference evidence="2" key="1">
    <citation type="submission" date="2021-02" db="EMBL/GenBank/DDBJ databases">
        <authorList>
            <person name="Nowell W R."/>
        </authorList>
    </citation>
    <scope>NUCLEOTIDE SEQUENCE</scope>
</reference>
<evidence type="ECO:0000313" key="2">
    <source>
        <dbReference type="EMBL" id="CAF4438238.1"/>
    </source>
</evidence>